<dbReference type="GO" id="GO:0006353">
    <property type="term" value="P:DNA-templated transcription termination"/>
    <property type="evidence" value="ECO:0007669"/>
    <property type="project" value="UniProtKB-KW"/>
</dbReference>
<sequence length="199" mass="22472">MIDATIDTTIDTTTGFWYIIHIYSGHEKKVEINLQKRVQAMRLDKQILEVIVPIKEVAEVKNGKRRVVERPSYPGYILIKTSDELKGTSENPDVLRSWQLVRETPSVMGFVGSSSNPVPLNEEEVNQVLNLSSGGEKPAPILEVDFVSGDQVRVIEGPFKGFPAEVNEVDRERQRLHLTISIFGRSTPIDLEFLEVEKI</sequence>
<dbReference type="GO" id="GO:0032784">
    <property type="term" value="P:regulation of DNA-templated transcription elongation"/>
    <property type="evidence" value="ECO:0007669"/>
    <property type="project" value="InterPro"/>
</dbReference>
<dbReference type="Pfam" id="PF02357">
    <property type="entry name" value="NusG"/>
    <property type="match status" value="1"/>
</dbReference>
<dbReference type="NCBIfam" id="TIGR00922">
    <property type="entry name" value="nusG"/>
    <property type="match status" value="1"/>
</dbReference>
<feature type="domain" description="NusG-like N-terminal" evidence="5">
    <location>
        <begin position="14"/>
        <end position="132"/>
    </location>
</feature>
<organism evidence="7">
    <name type="scientific">marine metagenome</name>
    <dbReference type="NCBI Taxonomy" id="408172"/>
    <lineage>
        <taxon>unclassified sequences</taxon>
        <taxon>metagenomes</taxon>
        <taxon>ecological metagenomes</taxon>
    </lineage>
</organism>
<dbReference type="PROSITE" id="PS01014">
    <property type="entry name" value="NUSG"/>
    <property type="match status" value="1"/>
</dbReference>
<keyword evidence="1" id="KW-0806">Transcription termination</keyword>
<dbReference type="SMART" id="SM00738">
    <property type="entry name" value="NGN"/>
    <property type="match status" value="1"/>
</dbReference>
<dbReference type="InterPro" id="IPR001062">
    <property type="entry name" value="Transcrpt_antiterm_NusG"/>
</dbReference>
<keyword evidence="3" id="KW-0805">Transcription regulation</keyword>
<dbReference type="InterPro" id="IPR014722">
    <property type="entry name" value="Rib_uL2_dom2"/>
</dbReference>
<dbReference type="CDD" id="cd06091">
    <property type="entry name" value="KOW_NusG"/>
    <property type="match status" value="1"/>
</dbReference>
<evidence type="ECO:0000256" key="2">
    <source>
        <dbReference type="ARBA" id="ARBA00022814"/>
    </source>
</evidence>
<dbReference type="InterPro" id="IPR005824">
    <property type="entry name" value="KOW"/>
</dbReference>
<dbReference type="PANTHER" id="PTHR30265:SF2">
    <property type="entry name" value="TRANSCRIPTION TERMINATION_ANTITERMINATION PROTEIN NUSG"/>
    <property type="match status" value="1"/>
</dbReference>
<dbReference type="GO" id="GO:0006412">
    <property type="term" value="P:translation"/>
    <property type="evidence" value="ECO:0007669"/>
    <property type="project" value="InterPro"/>
</dbReference>
<dbReference type="GO" id="GO:0003735">
    <property type="term" value="F:structural constituent of ribosome"/>
    <property type="evidence" value="ECO:0007669"/>
    <property type="project" value="InterPro"/>
</dbReference>
<dbReference type="SUPFAM" id="SSF50104">
    <property type="entry name" value="Translation proteins SH3-like domain"/>
    <property type="match status" value="1"/>
</dbReference>
<dbReference type="AlphaFoldDB" id="A0A382AZ88"/>
<dbReference type="EMBL" id="UINC01027290">
    <property type="protein sequence ID" value="SVB06277.1"/>
    <property type="molecule type" value="Genomic_DNA"/>
</dbReference>
<feature type="domain" description="KOW" evidence="6">
    <location>
        <begin position="145"/>
        <end position="172"/>
    </location>
</feature>
<dbReference type="InterPro" id="IPR008991">
    <property type="entry name" value="Translation_prot_SH3-like_sf"/>
</dbReference>
<dbReference type="InterPro" id="IPR005825">
    <property type="entry name" value="Ribosomal_uL24_CS"/>
</dbReference>
<dbReference type="GO" id="GO:0005829">
    <property type="term" value="C:cytosol"/>
    <property type="evidence" value="ECO:0007669"/>
    <property type="project" value="TreeGrafter"/>
</dbReference>
<dbReference type="SMART" id="SM00739">
    <property type="entry name" value="KOW"/>
    <property type="match status" value="1"/>
</dbReference>
<dbReference type="PROSITE" id="PS01108">
    <property type="entry name" value="RIBOSOMAL_L24"/>
    <property type="match status" value="1"/>
</dbReference>
<name>A0A382AZ88_9ZZZZ</name>
<accession>A0A382AZ88</accession>
<dbReference type="InterPro" id="IPR043425">
    <property type="entry name" value="NusG-like"/>
</dbReference>
<dbReference type="Gene3D" id="3.30.70.940">
    <property type="entry name" value="NusG, N-terminal domain"/>
    <property type="match status" value="1"/>
</dbReference>
<evidence type="ECO:0000256" key="4">
    <source>
        <dbReference type="ARBA" id="ARBA00023163"/>
    </source>
</evidence>
<dbReference type="SUPFAM" id="SSF82679">
    <property type="entry name" value="N-utilization substance G protein NusG, N-terminal domain"/>
    <property type="match status" value="1"/>
</dbReference>
<protein>
    <recommendedName>
        <fullName evidence="8">Transcription termination/antitermination protein NusG</fullName>
    </recommendedName>
</protein>
<evidence type="ECO:0000313" key="7">
    <source>
        <dbReference type="EMBL" id="SVB06277.1"/>
    </source>
</evidence>
<dbReference type="FunFam" id="2.30.30.30:FF:000002">
    <property type="entry name" value="Transcription termination/antitermination factor NusG"/>
    <property type="match status" value="1"/>
</dbReference>
<keyword evidence="4" id="KW-0804">Transcription</keyword>
<dbReference type="CDD" id="cd09891">
    <property type="entry name" value="NGN_Bact_1"/>
    <property type="match status" value="1"/>
</dbReference>
<keyword evidence="2" id="KW-0889">Transcription antitermination</keyword>
<dbReference type="InterPro" id="IPR006645">
    <property type="entry name" value="NGN-like_dom"/>
</dbReference>
<evidence type="ECO:0008006" key="8">
    <source>
        <dbReference type="Google" id="ProtNLM"/>
    </source>
</evidence>
<dbReference type="InterPro" id="IPR015869">
    <property type="entry name" value="Transcrpt_antiterm_NusG_bac_CS"/>
</dbReference>
<evidence type="ECO:0000259" key="6">
    <source>
        <dbReference type="SMART" id="SM00739"/>
    </source>
</evidence>
<dbReference type="GO" id="GO:0006354">
    <property type="term" value="P:DNA-templated transcription elongation"/>
    <property type="evidence" value="ECO:0007669"/>
    <property type="project" value="InterPro"/>
</dbReference>
<dbReference type="InterPro" id="IPR047050">
    <property type="entry name" value="NGN"/>
</dbReference>
<evidence type="ECO:0000259" key="5">
    <source>
        <dbReference type="SMART" id="SM00738"/>
    </source>
</evidence>
<reference evidence="7" key="1">
    <citation type="submission" date="2018-05" db="EMBL/GenBank/DDBJ databases">
        <authorList>
            <person name="Lanie J.A."/>
            <person name="Ng W.-L."/>
            <person name="Kazmierczak K.M."/>
            <person name="Andrzejewski T.M."/>
            <person name="Davidsen T.M."/>
            <person name="Wayne K.J."/>
            <person name="Tettelin H."/>
            <person name="Glass J.I."/>
            <person name="Rusch D."/>
            <person name="Podicherti R."/>
            <person name="Tsui H.-C.T."/>
            <person name="Winkler M.E."/>
        </authorList>
    </citation>
    <scope>NUCLEOTIDE SEQUENCE</scope>
</reference>
<dbReference type="PANTHER" id="PTHR30265">
    <property type="entry name" value="RHO-INTERACTING TRANSCRIPTION TERMINATION FACTOR NUSG"/>
    <property type="match status" value="1"/>
</dbReference>
<dbReference type="Pfam" id="PF00467">
    <property type="entry name" value="KOW"/>
    <property type="match status" value="1"/>
</dbReference>
<dbReference type="GO" id="GO:0005840">
    <property type="term" value="C:ribosome"/>
    <property type="evidence" value="ECO:0007669"/>
    <property type="project" value="InterPro"/>
</dbReference>
<gene>
    <name evidence="7" type="ORF">METZ01_LOCUS159131</name>
</gene>
<proteinExistence type="inferred from homology"/>
<evidence type="ECO:0000256" key="1">
    <source>
        <dbReference type="ARBA" id="ARBA00022472"/>
    </source>
</evidence>
<dbReference type="InterPro" id="IPR036735">
    <property type="entry name" value="NGN_dom_sf"/>
</dbReference>
<dbReference type="PRINTS" id="PR00338">
    <property type="entry name" value="NUSGTNSCPFCT"/>
</dbReference>
<evidence type="ECO:0000256" key="3">
    <source>
        <dbReference type="ARBA" id="ARBA00023015"/>
    </source>
</evidence>
<dbReference type="GO" id="GO:0031564">
    <property type="term" value="P:transcription antitermination"/>
    <property type="evidence" value="ECO:0007669"/>
    <property type="project" value="UniProtKB-KW"/>
</dbReference>
<dbReference type="HAMAP" id="MF_00948">
    <property type="entry name" value="NusG"/>
    <property type="match status" value="1"/>
</dbReference>
<dbReference type="Gene3D" id="2.30.30.30">
    <property type="match status" value="1"/>
</dbReference>